<dbReference type="SUPFAM" id="SSF69322">
    <property type="entry name" value="Tricorn protease domain 2"/>
    <property type="match status" value="1"/>
</dbReference>
<feature type="domain" description="ELP1 three-helical bundle" evidence="10">
    <location>
        <begin position="995"/>
        <end position="1147"/>
    </location>
</feature>
<feature type="domain" description="ELP1 alpha-solenoid" evidence="9">
    <location>
        <begin position="622"/>
        <end position="816"/>
    </location>
</feature>
<evidence type="ECO:0000256" key="2">
    <source>
        <dbReference type="ARBA" id="ARBA00006086"/>
    </source>
</evidence>
<feature type="domain" description="ELP1 N-terminal second beta-propeller" evidence="8">
    <location>
        <begin position="374"/>
        <end position="596"/>
    </location>
</feature>
<comment type="function">
    <text evidence="5">Component of the elongator complex which is required for multiple tRNA modifications, including mcm5U (5-methoxycarbonylmethyl uridine), mcm5s2U (5-methoxycarbonylmethyl-2-thiouridine), and ncm5U (5-carbamoylmethyl uridine). The elongator complex catalyzes formation of carboxymethyluridine in the wobble base at position 34 in tRNAs.</text>
</comment>
<dbReference type="InterPro" id="IPR056165">
    <property type="entry name" value="Beta-prop_ELP1_2nd"/>
</dbReference>
<comment type="pathway">
    <text evidence="1">tRNA modification; 5-methoxycarbonylmethyl-2-thiouridine-tRNA biosynthesis.</text>
</comment>
<keyword evidence="11" id="KW-1185">Reference proteome</keyword>
<dbReference type="GO" id="GO:0000049">
    <property type="term" value="F:tRNA binding"/>
    <property type="evidence" value="ECO:0007669"/>
    <property type="project" value="TreeGrafter"/>
</dbReference>
<feature type="domain" description="ELP1 first N-terminal beta-propeller" evidence="7">
    <location>
        <begin position="1"/>
        <end position="330"/>
    </location>
</feature>
<comment type="subcellular location">
    <subcellularLocation>
        <location evidence="5">Cytoplasm</location>
    </subcellularLocation>
    <subcellularLocation>
        <location evidence="5">Nucleus</location>
    </subcellularLocation>
</comment>
<dbReference type="Pfam" id="PF23797">
    <property type="entry name" value="Beta-prop_ELP1_2nd"/>
    <property type="match status" value="1"/>
</dbReference>
<feature type="compositionally biased region" description="Low complexity" evidence="6">
    <location>
        <begin position="1066"/>
        <end position="1079"/>
    </location>
</feature>
<evidence type="ECO:0000259" key="8">
    <source>
        <dbReference type="Pfam" id="PF23797"/>
    </source>
</evidence>
<evidence type="ECO:0000256" key="6">
    <source>
        <dbReference type="SAM" id="MobiDB-lite"/>
    </source>
</evidence>
<dbReference type="Proteomes" id="UP000887575">
    <property type="component" value="Unassembled WGS sequence"/>
</dbReference>
<sequence>MRNLRITDAVIATFDQNEEFRDCEKLIDDFSTGAVFVATRKALIFLDEKLQRIASLNWSDERGSTNLVDLHFMAENDELYAVFENGIVLTISVASKELINDAALLGCEVRAAGWSPDNENLVVVGDDLVYYFDRMLTLVAESPLIGESRGKDELVTVGWGSRETQFQGSVGKDARNKREVNRKAYADDSGEIYVSWRGDAQYVAISYLDCLNEERRVAIFNRDGELMSRLQNDFSLEAGVAMRPFGNYIATTRRHENGSRSMCFFERNGEFRHEARLFGENGIRKRFQWDSEASVLAFEMKCDEMTYLELWVVSNYDWAMKLRISFHEDIKAWHWSSTQARRLWILEETGLRRIDFSLDYDVVDGVVIAIATDSLRVTDLARAPVPPPLCNYSLKLRSPIQLLIHQEKGLAVVYDDFTIQYWKNTVDGFQSCALVTPKFDVTMPKTATAGTFCGDSIVLAFNEPGGSLISYIDKDGTIERTSRVEHCVTGLRQSGDNNLIAILATGELVNVNEKRTVYKQSLPISRFEFYQDHLLVLASNRLFVDNREIAKDVFSFLVRQSMILYISLSSKLCILDANNAYRPFTEERAVEAGSLLVGCAREPGTSVVMQMPRGNLEMIHPRRFVVQLIKTQINARQYADALRFMKKHRIDMNLLVDNDPETFLKNISLIIRSVRDADLLNLFLASLNDAPSEWIEKKECIPRKVETICSAFVESFLNLPIETRLEMFTVLLSALLRTTPPQIHEALKFLREHSLEVPTETREKTTRRWLHHIGFFVESKMLFSAALATYDLLLATQVAEATNADPKEFLPLLNRLRKIEPTEYRRYHIDLSREDWRSALSNIAQLDEKFDEALELIRQRELYPDALIIYQKLPRYKDICAWYASFLEAKVNWMDAALLYAKAHKFEDQLRCLEKTREPLEYYEVAQKVGRSNEEITINLRKMSAALKSSNNWEKLAIALSLISSPISEICDVYCQAGHWDKAIDKAGDEEKASSHVHTSIVDKAERLLSTANAKSQELNRFVERLKTVRKTKETRIGNLKDGIEDGRDLENIDAYSEASTMSGMSKRTGSSRASTTATARKRKAIEKKKRNLKEGGEWEDAAILLAAHEIYTTLDDVIRDTANILRPLVRLGEISLGASLQLAISRFETQCQQLYCVFWPHRLAPCNLLGPLHHIYTIDHVFSPPDANGMPSSFVLEPELLPPKMSTIAWKLSILEGTP</sequence>
<dbReference type="Pfam" id="PF23936">
    <property type="entry name" value="HB_ELP1"/>
    <property type="match status" value="1"/>
</dbReference>
<reference evidence="12" key="1">
    <citation type="submission" date="2024-02" db="UniProtKB">
        <authorList>
            <consortium name="WormBaseParasite"/>
        </authorList>
    </citation>
    <scope>IDENTIFICATION</scope>
</reference>
<accession>A0AAF3F468</accession>
<evidence type="ECO:0000259" key="10">
    <source>
        <dbReference type="Pfam" id="PF23936"/>
    </source>
</evidence>
<organism evidence="11 12">
    <name type="scientific">Mesorhabditis belari</name>
    <dbReference type="NCBI Taxonomy" id="2138241"/>
    <lineage>
        <taxon>Eukaryota</taxon>
        <taxon>Metazoa</taxon>
        <taxon>Ecdysozoa</taxon>
        <taxon>Nematoda</taxon>
        <taxon>Chromadorea</taxon>
        <taxon>Rhabditida</taxon>
        <taxon>Rhabditina</taxon>
        <taxon>Rhabditomorpha</taxon>
        <taxon>Rhabditoidea</taxon>
        <taxon>Rhabditidae</taxon>
        <taxon>Mesorhabditinae</taxon>
        <taxon>Mesorhabditis</taxon>
    </lineage>
</organism>
<keyword evidence="3 5" id="KW-0963">Cytoplasm</keyword>
<evidence type="ECO:0000256" key="1">
    <source>
        <dbReference type="ARBA" id="ARBA00005043"/>
    </source>
</evidence>
<evidence type="ECO:0000313" key="12">
    <source>
        <dbReference type="WBParaSite" id="MBELARI_LOCUS21301"/>
    </source>
</evidence>
<dbReference type="Pfam" id="PF04762">
    <property type="entry name" value="Beta-prop_ELP1_1st"/>
    <property type="match status" value="1"/>
</dbReference>
<evidence type="ECO:0000259" key="9">
    <source>
        <dbReference type="Pfam" id="PF23925"/>
    </source>
</evidence>
<evidence type="ECO:0000256" key="5">
    <source>
        <dbReference type="PIRNR" id="PIRNR017233"/>
    </source>
</evidence>
<dbReference type="GO" id="GO:0002926">
    <property type="term" value="P:tRNA wobble base 5-methoxycarbonylmethyl-2-thiouridinylation"/>
    <property type="evidence" value="ECO:0007669"/>
    <property type="project" value="TreeGrafter"/>
</dbReference>
<evidence type="ECO:0000313" key="11">
    <source>
        <dbReference type="Proteomes" id="UP000887575"/>
    </source>
</evidence>
<dbReference type="WBParaSite" id="MBELARI_LOCUS21301">
    <property type="protein sequence ID" value="MBELARI_LOCUS21301"/>
    <property type="gene ID" value="MBELARI_LOCUS21301"/>
</dbReference>
<feature type="region of interest" description="Disordered" evidence="6">
    <location>
        <begin position="1061"/>
        <end position="1083"/>
    </location>
</feature>
<dbReference type="PANTHER" id="PTHR12747">
    <property type="entry name" value="ELONGATOR COMPLEX PROTEIN 1"/>
    <property type="match status" value="1"/>
</dbReference>
<keyword evidence="4" id="KW-0819">tRNA processing</keyword>
<dbReference type="GO" id="GO:0033588">
    <property type="term" value="C:elongator holoenzyme complex"/>
    <property type="evidence" value="ECO:0007669"/>
    <property type="project" value="InterPro"/>
</dbReference>
<dbReference type="PANTHER" id="PTHR12747:SF0">
    <property type="entry name" value="ELONGATOR COMPLEX PROTEIN 1"/>
    <property type="match status" value="1"/>
</dbReference>
<dbReference type="GO" id="GO:0005829">
    <property type="term" value="C:cytosol"/>
    <property type="evidence" value="ECO:0007669"/>
    <property type="project" value="TreeGrafter"/>
</dbReference>
<dbReference type="AlphaFoldDB" id="A0AAF3F468"/>
<protein>
    <recommendedName>
        <fullName evidence="5">Elongator complex protein 1</fullName>
    </recommendedName>
</protein>
<name>A0AAF3F468_9BILA</name>
<dbReference type="InterPro" id="IPR056167">
    <property type="entry name" value="A-sol_ELP1"/>
</dbReference>
<proteinExistence type="inferred from homology"/>
<dbReference type="GO" id="GO:0005634">
    <property type="term" value="C:nucleus"/>
    <property type="evidence" value="ECO:0007669"/>
    <property type="project" value="UniProtKB-SubCell"/>
</dbReference>
<evidence type="ECO:0000256" key="3">
    <source>
        <dbReference type="ARBA" id="ARBA00022490"/>
    </source>
</evidence>
<dbReference type="InterPro" id="IPR056164">
    <property type="entry name" value="Beta-prop_ELP1_1st"/>
</dbReference>
<evidence type="ECO:0000259" key="7">
    <source>
        <dbReference type="Pfam" id="PF04762"/>
    </source>
</evidence>
<comment type="similarity">
    <text evidence="2 5">Belongs to the ELP1/IKA1 family.</text>
</comment>
<dbReference type="PIRSF" id="PIRSF017233">
    <property type="entry name" value="IKAP"/>
    <property type="match status" value="1"/>
</dbReference>
<evidence type="ECO:0000256" key="4">
    <source>
        <dbReference type="ARBA" id="ARBA00022694"/>
    </source>
</evidence>
<dbReference type="Pfam" id="PF23925">
    <property type="entry name" value="A-sol_ELP1"/>
    <property type="match status" value="1"/>
</dbReference>
<dbReference type="InterPro" id="IPR006849">
    <property type="entry name" value="Elp1"/>
</dbReference>
<dbReference type="InterPro" id="IPR056169">
    <property type="entry name" value="HB_ELP1"/>
</dbReference>
<keyword evidence="5" id="KW-0539">Nucleus</keyword>